<sequence length="144" mass="16643">MFALDPRLQQDTLHLGDFPLCRLLLMNDASYPWFILVPRRAEVSELFQLDEADQRSLWRETTLLAELLKDVFKADKMNVATLGNVVSQLHMHVIVRRRGDAAWPAPVWGRQPAVPYREDEVKDVRDRLKLVLDSADFRFAVEAA</sequence>
<dbReference type="InterPro" id="IPR026026">
    <property type="entry name" value="HIT_Hint"/>
</dbReference>
<proteinExistence type="predicted"/>
<dbReference type="InterPro" id="IPR011146">
    <property type="entry name" value="HIT-like"/>
</dbReference>
<organism evidence="3 4">
    <name type="scientific">Geopseudomonas aromaticivorans</name>
    <dbReference type="NCBI Taxonomy" id="2849492"/>
    <lineage>
        <taxon>Bacteria</taxon>
        <taxon>Pseudomonadati</taxon>
        <taxon>Pseudomonadota</taxon>
        <taxon>Gammaproteobacteria</taxon>
        <taxon>Pseudomonadales</taxon>
        <taxon>Pseudomonadaceae</taxon>
        <taxon>Geopseudomonas</taxon>
    </lineage>
</organism>
<dbReference type="PIRSF" id="PIRSF000714">
    <property type="entry name" value="HIT"/>
    <property type="match status" value="1"/>
</dbReference>
<feature type="domain" description="HIT" evidence="2">
    <location>
        <begin position="1"/>
        <end position="103"/>
    </location>
</feature>
<comment type="caution">
    <text evidence="1">Lacks conserved residue(s) required for the propagation of feature annotation.</text>
</comment>
<dbReference type="Proteomes" id="UP000813068">
    <property type="component" value="Unassembled WGS sequence"/>
</dbReference>
<dbReference type="Pfam" id="PF01230">
    <property type="entry name" value="HIT"/>
    <property type="match status" value="1"/>
</dbReference>
<comment type="caution">
    <text evidence="3">The sequence shown here is derived from an EMBL/GenBank/DDBJ whole genome shotgun (WGS) entry which is preliminary data.</text>
</comment>
<accession>A0ABS6MRW3</accession>
<evidence type="ECO:0000259" key="2">
    <source>
        <dbReference type="PROSITE" id="PS51084"/>
    </source>
</evidence>
<keyword evidence="4" id="KW-1185">Reference proteome</keyword>
<evidence type="ECO:0000256" key="1">
    <source>
        <dbReference type="PROSITE-ProRule" id="PRU00464"/>
    </source>
</evidence>
<gene>
    <name evidence="3" type="ORF">KRX52_01760</name>
</gene>
<dbReference type="RefSeq" id="WP_217679419.1">
    <property type="nucleotide sequence ID" value="NZ_JAHRGL010000001.1"/>
</dbReference>
<name>A0ABS6MRW3_9GAMM</name>
<dbReference type="EMBL" id="JAHRGL010000001">
    <property type="protein sequence ID" value="MBV2131519.1"/>
    <property type="molecule type" value="Genomic_DNA"/>
</dbReference>
<evidence type="ECO:0000313" key="3">
    <source>
        <dbReference type="EMBL" id="MBV2131519.1"/>
    </source>
</evidence>
<reference evidence="3 4" key="1">
    <citation type="submission" date="2021-06" db="EMBL/GenBank/DDBJ databases">
        <title>Differences between aerobic and microaerobic xylene degrading microbial communities.</title>
        <authorList>
            <person name="Banerjee S."/>
            <person name="Tancsics A."/>
        </authorList>
    </citation>
    <scope>NUCLEOTIDE SEQUENCE [LARGE SCALE GENOMIC DNA]</scope>
    <source>
        <strain evidence="3 4">MAP12</strain>
    </source>
</reference>
<evidence type="ECO:0000313" key="4">
    <source>
        <dbReference type="Proteomes" id="UP000813068"/>
    </source>
</evidence>
<protein>
    <submittedName>
        <fullName evidence="3">HIT domain-containing protein</fullName>
    </submittedName>
</protein>
<dbReference type="PROSITE" id="PS51084">
    <property type="entry name" value="HIT_2"/>
    <property type="match status" value="1"/>
</dbReference>